<dbReference type="Pfam" id="PF13426">
    <property type="entry name" value="PAS_9"/>
    <property type="match status" value="1"/>
</dbReference>
<dbReference type="CDD" id="cd00130">
    <property type="entry name" value="PAS"/>
    <property type="match status" value="1"/>
</dbReference>
<dbReference type="InterPro" id="IPR001633">
    <property type="entry name" value="EAL_dom"/>
</dbReference>
<dbReference type="AlphaFoldDB" id="A0A2S0NCS7"/>
<keyword evidence="1" id="KW-0472">Membrane</keyword>
<dbReference type="InterPro" id="IPR035919">
    <property type="entry name" value="EAL_sf"/>
</dbReference>
<dbReference type="InterPro" id="IPR000160">
    <property type="entry name" value="GGDEF_dom"/>
</dbReference>
<feature type="transmembrane region" description="Helical" evidence="1">
    <location>
        <begin position="110"/>
        <end position="130"/>
    </location>
</feature>
<protein>
    <submittedName>
        <fullName evidence="7">Diguanylate cyclase</fullName>
    </submittedName>
</protein>
<dbReference type="Gene3D" id="3.20.20.450">
    <property type="entry name" value="EAL domain"/>
    <property type="match status" value="1"/>
</dbReference>
<dbReference type="OrthoDB" id="7251575at2"/>
<dbReference type="SMART" id="SM00267">
    <property type="entry name" value="GGDEF"/>
    <property type="match status" value="1"/>
</dbReference>
<dbReference type="InterPro" id="IPR052155">
    <property type="entry name" value="Biofilm_reg_signaling"/>
</dbReference>
<dbReference type="Pfam" id="PF12860">
    <property type="entry name" value="PAS_7"/>
    <property type="match status" value="1"/>
</dbReference>
<evidence type="ECO:0000259" key="5">
    <source>
        <dbReference type="PROSITE" id="PS50887"/>
    </source>
</evidence>
<evidence type="ECO:0000256" key="1">
    <source>
        <dbReference type="PROSITE-ProRule" id="PRU00244"/>
    </source>
</evidence>
<dbReference type="InterPro" id="IPR005330">
    <property type="entry name" value="MHYT_dom"/>
</dbReference>
<dbReference type="Gene3D" id="3.30.70.270">
    <property type="match status" value="1"/>
</dbReference>
<feature type="domain" description="MHYT" evidence="6">
    <location>
        <begin position="12"/>
        <end position="198"/>
    </location>
</feature>
<gene>
    <name evidence="7" type="ORF">C6569_12640</name>
</gene>
<dbReference type="EMBL" id="CP027668">
    <property type="protein sequence ID" value="AVO45846.1"/>
    <property type="molecule type" value="Genomic_DNA"/>
</dbReference>
<evidence type="ECO:0000259" key="4">
    <source>
        <dbReference type="PROSITE" id="PS50883"/>
    </source>
</evidence>
<evidence type="ECO:0000259" key="6">
    <source>
        <dbReference type="PROSITE" id="PS50924"/>
    </source>
</evidence>
<dbReference type="NCBIfam" id="TIGR00254">
    <property type="entry name" value="GGDEF"/>
    <property type="match status" value="1"/>
</dbReference>
<dbReference type="Proteomes" id="UP000237889">
    <property type="component" value="Chromosome"/>
</dbReference>
<evidence type="ECO:0000259" key="3">
    <source>
        <dbReference type="PROSITE" id="PS50113"/>
    </source>
</evidence>
<feature type="transmembrane region" description="Helical" evidence="1">
    <location>
        <begin position="215"/>
        <end position="235"/>
    </location>
</feature>
<dbReference type="InterPro" id="IPR043128">
    <property type="entry name" value="Rev_trsase/Diguanyl_cyclase"/>
</dbReference>
<dbReference type="KEGG" id="phr:C6569_12640"/>
<feature type="transmembrane region" description="Helical" evidence="1">
    <location>
        <begin position="12"/>
        <end position="35"/>
    </location>
</feature>
<dbReference type="NCBIfam" id="TIGR00229">
    <property type="entry name" value="sensory_box"/>
    <property type="match status" value="1"/>
</dbReference>
<evidence type="ECO:0000313" key="8">
    <source>
        <dbReference type="Proteomes" id="UP000237889"/>
    </source>
</evidence>
<keyword evidence="8" id="KW-1185">Reference proteome</keyword>
<dbReference type="PROSITE" id="PS50113">
    <property type="entry name" value="PAC"/>
    <property type="match status" value="1"/>
</dbReference>
<feature type="domain" description="GGDEF" evidence="5">
    <location>
        <begin position="526"/>
        <end position="658"/>
    </location>
</feature>
<evidence type="ECO:0000313" key="7">
    <source>
        <dbReference type="EMBL" id="AVO45846.1"/>
    </source>
</evidence>
<keyword evidence="1" id="KW-1133">Transmembrane helix</keyword>
<dbReference type="PROSITE" id="PS50924">
    <property type="entry name" value="MHYT"/>
    <property type="match status" value="1"/>
</dbReference>
<dbReference type="InterPro" id="IPR001610">
    <property type="entry name" value="PAC"/>
</dbReference>
<dbReference type="GO" id="GO:0016020">
    <property type="term" value="C:membrane"/>
    <property type="evidence" value="ECO:0007669"/>
    <property type="project" value="UniProtKB-UniRule"/>
</dbReference>
<feature type="transmembrane region" description="Helical" evidence="1">
    <location>
        <begin position="177"/>
        <end position="195"/>
    </location>
</feature>
<dbReference type="SUPFAM" id="SSF141868">
    <property type="entry name" value="EAL domain-like"/>
    <property type="match status" value="1"/>
</dbReference>
<organism evidence="7 8">
    <name type="scientific">Phreatobacter cathodiphilus</name>
    <dbReference type="NCBI Taxonomy" id="1868589"/>
    <lineage>
        <taxon>Bacteria</taxon>
        <taxon>Pseudomonadati</taxon>
        <taxon>Pseudomonadota</taxon>
        <taxon>Alphaproteobacteria</taxon>
        <taxon>Hyphomicrobiales</taxon>
        <taxon>Phreatobacteraceae</taxon>
        <taxon>Phreatobacter</taxon>
    </lineage>
</organism>
<sequence length="938" mass="100690">MYRVLTCLADAHNVWLVGMAALVCLVSSYAVIDIGRLAHGSQGRSRLGWIAAAGGTAGFGVWATHFIAMLAYDPGVVIGYDIGLTAASLAVAVLITAAGMSVALSVPGPAGTATGGVVVGLGIATMHYLGMASVQIPGRMDWAGDLVAVSVLAGAGLSAAAFLAARRRDRLGKWQGALLLTLAVCSLHFTGMGAITVTPDPARPISAATLAPQSLALAVGLCAMLVLAFALFTAVMSRRSRAAQAEQERMFRILVEGVTDYALYMLAPNGTVTNWNEGARRAKGYAAAEIVGRHFSCFYPPEDRKAGLPEAALATARAEGRFEQEGWRLRKDGTRFWAHVVIDAIHGEAGELVGFAKICRDITERKSWEDELKESTRRLDLALSNMSQGLCLFDAGGRLILRNRRLATIFAWVDSPCVAGQSFRDICRLVCPDEATAQEMADRHLAIIRRGEPETLTEQFGEGRIISLSHWPIGDGSWVTTCEDVTERRRSEARIAHMARHDALTGLPNRLSFNAALDAALAEGSGRIAVVGIDLDKFKEVNDLRGHAVGDKMLQALADRLGACLAPGEMAARFGGDEFAAFKRFQTQDELADFAQRLETALSGTIIVGEDVIPAGASIGIAIYPDDATSRDQLVNNADLAMYRAKATIGQTTAYYEARMDEQVRQRRALTKDLWTAIAQDQFRLHYQVQKAVATGEVTGYEALLRWQSPERGNVPPADFIPLAESCGAILPLGDWVLRAACREAAGWPSACKIAVNLSPLQLSQPDFVARLAAILTETGLSPQRLELEITESTIIADRERALATLRDIKALGVTVAIDDFGTGYSSLETLRSFPFDKIKLDRSFMTEVETSPQAKAIVRAILALGRSLDVPVLAEGVETADQLDLLAREGCDEAQGYLLGRPQPVGAIAGLKRMVAPALAPEERGGLVADRLEAEEA</sequence>
<dbReference type="SUPFAM" id="SSF55073">
    <property type="entry name" value="Nucleotide cyclase"/>
    <property type="match status" value="1"/>
</dbReference>
<proteinExistence type="predicted"/>
<dbReference type="InterPro" id="IPR000014">
    <property type="entry name" value="PAS"/>
</dbReference>
<dbReference type="Gene3D" id="3.30.450.20">
    <property type="entry name" value="PAS domain"/>
    <property type="match status" value="2"/>
</dbReference>
<dbReference type="SMART" id="SM00052">
    <property type="entry name" value="EAL"/>
    <property type="match status" value="1"/>
</dbReference>
<dbReference type="InterPro" id="IPR000700">
    <property type="entry name" value="PAS-assoc_C"/>
</dbReference>
<dbReference type="PROSITE" id="PS50887">
    <property type="entry name" value="GGDEF"/>
    <property type="match status" value="1"/>
</dbReference>
<dbReference type="Pfam" id="PF00990">
    <property type="entry name" value="GGDEF"/>
    <property type="match status" value="1"/>
</dbReference>
<dbReference type="Pfam" id="PF00563">
    <property type="entry name" value="EAL"/>
    <property type="match status" value="1"/>
</dbReference>
<reference evidence="7 8" key="1">
    <citation type="submission" date="2018-03" db="EMBL/GenBank/DDBJ databases">
        <title>Genome sequencing of Phreatobacter sp.</title>
        <authorList>
            <person name="Kim S.-J."/>
            <person name="Heo J."/>
            <person name="Kwon S.-W."/>
        </authorList>
    </citation>
    <scope>NUCLEOTIDE SEQUENCE [LARGE SCALE GENOMIC DNA]</scope>
    <source>
        <strain evidence="7 8">S-12</strain>
    </source>
</reference>
<dbReference type="SMART" id="SM00091">
    <property type="entry name" value="PAS"/>
    <property type="match status" value="2"/>
</dbReference>
<feature type="transmembrane region" description="Helical" evidence="1">
    <location>
        <begin position="142"/>
        <end position="165"/>
    </location>
</feature>
<dbReference type="PANTHER" id="PTHR44757">
    <property type="entry name" value="DIGUANYLATE CYCLASE DGCP"/>
    <property type="match status" value="1"/>
</dbReference>
<accession>A0A2S0NCS7</accession>
<feature type="domain" description="PAS" evidence="2">
    <location>
        <begin position="247"/>
        <end position="304"/>
    </location>
</feature>
<dbReference type="RefSeq" id="WP_106749187.1">
    <property type="nucleotide sequence ID" value="NZ_CP027668.1"/>
</dbReference>
<dbReference type="SMART" id="SM00086">
    <property type="entry name" value="PAC"/>
    <property type="match status" value="1"/>
</dbReference>
<dbReference type="PROSITE" id="PS50883">
    <property type="entry name" value="EAL"/>
    <property type="match status" value="1"/>
</dbReference>
<dbReference type="Pfam" id="PF03707">
    <property type="entry name" value="MHYT"/>
    <property type="match status" value="2"/>
</dbReference>
<feature type="domain" description="EAL" evidence="4">
    <location>
        <begin position="667"/>
        <end position="917"/>
    </location>
</feature>
<feature type="transmembrane region" description="Helical" evidence="1">
    <location>
        <begin position="47"/>
        <end position="72"/>
    </location>
</feature>
<feature type="domain" description="PAC" evidence="3">
    <location>
        <begin position="322"/>
        <end position="374"/>
    </location>
</feature>
<feature type="transmembrane region" description="Helical" evidence="1">
    <location>
        <begin position="78"/>
        <end position="98"/>
    </location>
</feature>
<dbReference type="CDD" id="cd01948">
    <property type="entry name" value="EAL"/>
    <property type="match status" value="1"/>
</dbReference>
<dbReference type="InterPro" id="IPR029787">
    <property type="entry name" value="Nucleotide_cyclase"/>
</dbReference>
<name>A0A2S0NCS7_9HYPH</name>
<dbReference type="SUPFAM" id="SSF55785">
    <property type="entry name" value="PYP-like sensor domain (PAS domain)"/>
    <property type="match status" value="2"/>
</dbReference>
<dbReference type="PANTHER" id="PTHR44757:SF2">
    <property type="entry name" value="BIOFILM ARCHITECTURE MAINTENANCE PROTEIN MBAA"/>
    <property type="match status" value="1"/>
</dbReference>
<dbReference type="InterPro" id="IPR035965">
    <property type="entry name" value="PAS-like_dom_sf"/>
</dbReference>
<evidence type="ECO:0000259" key="2">
    <source>
        <dbReference type="PROSITE" id="PS50112"/>
    </source>
</evidence>
<dbReference type="PROSITE" id="PS50112">
    <property type="entry name" value="PAS"/>
    <property type="match status" value="1"/>
</dbReference>
<dbReference type="CDD" id="cd01949">
    <property type="entry name" value="GGDEF"/>
    <property type="match status" value="1"/>
</dbReference>
<keyword evidence="1" id="KW-0812">Transmembrane</keyword>